<keyword evidence="9" id="KW-1185">Reference proteome</keyword>
<evidence type="ECO:0000256" key="4">
    <source>
        <dbReference type="ARBA" id="ARBA00023136"/>
    </source>
</evidence>
<dbReference type="PROSITE" id="PS51257">
    <property type="entry name" value="PROKAR_LIPOPROTEIN"/>
    <property type="match status" value="1"/>
</dbReference>
<evidence type="ECO:0000256" key="1">
    <source>
        <dbReference type="ARBA" id="ARBA00004442"/>
    </source>
</evidence>
<name>A0ABS2CZ17_9FLAO</name>
<evidence type="ECO:0000256" key="3">
    <source>
        <dbReference type="ARBA" id="ARBA00022729"/>
    </source>
</evidence>
<evidence type="ECO:0000259" key="6">
    <source>
        <dbReference type="Pfam" id="PF07980"/>
    </source>
</evidence>
<dbReference type="Gene3D" id="1.25.40.900">
    <property type="match status" value="1"/>
</dbReference>
<dbReference type="EMBL" id="JACSOD020000499">
    <property type="protein sequence ID" value="MBM6500203.1"/>
    <property type="molecule type" value="Genomic_DNA"/>
</dbReference>
<protein>
    <submittedName>
        <fullName evidence="8">RagB/SusD family nutrient uptake outer membrane protein</fullName>
    </submittedName>
</protein>
<dbReference type="RefSeq" id="WP_187656751.1">
    <property type="nucleotide sequence ID" value="NZ_JACSOD020000499.1"/>
</dbReference>
<dbReference type="InterPro" id="IPR033985">
    <property type="entry name" value="SusD-like_N"/>
</dbReference>
<proteinExistence type="inferred from homology"/>
<evidence type="ECO:0000259" key="7">
    <source>
        <dbReference type="Pfam" id="PF14322"/>
    </source>
</evidence>
<dbReference type="Proteomes" id="UP000759529">
    <property type="component" value="Unassembled WGS sequence"/>
</dbReference>
<feature type="domain" description="RagB/SusD" evidence="6">
    <location>
        <begin position="324"/>
        <end position="490"/>
    </location>
</feature>
<comment type="caution">
    <text evidence="8">The sequence shown here is derived from an EMBL/GenBank/DDBJ whole genome shotgun (WGS) entry which is preliminary data.</text>
</comment>
<evidence type="ECO:0000313" key="8">
    <source>
        <dbReference type="EMBL" id="MBM6500203.1"/>
    </source>
</evidence>
<comment type="subcellular location">
    <subcellularLocation>
        <location evidence="1">Cell outer membrane</location>
    </subcellularLocation>
</comment>
<dbReference type="Gene3D" id="1.25.40.390">
    <property type="match status" value="1"/>
</dbReference>
<feature type="domain" description="SusD-like N-terminal" evidence="7">
    <location>
        <begin position="94"/>
        <end position="242"/>
    </location>
</feature>
<dbReference type="Gene3D" id="2.20.20.130">
    <property type="match status" value="1"/>
</dbReference>
<sequence length="493" mass="55032">MKINFINKSFFAIMIFSVISCEDKMDEYIPYDQEIFENFYKSPADFEQAKNAMYSAFRGNGYFSGGGSGDGLISTPDIMSDNLVLNTEGRQSGRVNAEFTFNSNNVPNGMYGTAYRIISRANSIIDRINVLPDGDFKNNILGQALAVRAICHFDVARAYAKIPTQSANANQSLGIAYVKTFNPQQLPTRLATVEETYNEIINDLELASQIIAVENTVDATQAGTNVFLDRVSVKALLSRVYLYNGNYALAAQRAQEAIDLGATLGTRAQFPGIWNDSNNSDILFKIAITVQDDVQIGVDYFQFLSGAFFSEYVCDFDFYNLYLNNDVRKSAYFTVAQSNGSEYIHITKYYRDLTNQRFLDGKYIRTSEVYLNLAEAKARLGNDDTGALAALNALRAQRYTGFVSGNETGSALLNQILLQRRLELAFEGDRFFTLKRLGLPLQRSGKGHLSDGTGNISVPQTLSADDHRWQWPIDQTTLNINPNIQQNPNYSAN</sequence>
<keyword evidence="4" id="KW-0472">Membrane</keyword>
<accession>A0ABS2CZ17</accession>
<comment type="similarity">
    <text evidence="2">Belongs to the SusD family.</text>
</comment>
<keyword evidence="3" id="KW-0732">Signal</keyword>
<gene>
    <name evidence="8" type="ORF">H9X54_012940</name>
</gene>
<organism evidence="8 9">
    <name type="scientific">Flavobacterium macrobrachii</name>
    <dbReference type="NCBI Taxonomy" id="591204"/>
    <lineage>
        <taxon>Bacteria</taxon>
        <taxon>Pseudomonadati</taxon>
        <taxon>Bacteroidota</taxon>
        <taxon>Flavobacteriia</taxon>
        <taxon>Flavobacteriales</taxon>
        <taxon>Flavobacteriaceae</taxon>
        <taxon>Flavobacterium</taxon>
    </lineage>
</organism>
<reference evidence="8 9" key="1">
    <citation type="submission" date="2021-02" db="EMBL/GenBank/DDBJ databases">
        <authorList>
            <person name="Jung H.S."/>
            <person name="Chun B.H."/>
            <person name="Jeon C.O."/>
        </authorList>
    </citation>
    <scope>NUCLEOTIDE SEQUENCE [LARGE SCALE GENOMIC DNA]</scope>
    <source>
        <strain evidence="8 9">LMG 25203</strain>
    </source>
</reference>
<dbReference type="SUPFAM" id="SSF48452">
    <property type="entry name" value="TPR-like"/>
    <property type="match status" value="1"/>
</dbReference>
<dbReference type="Pfam" id="PF14322">
    <property type="entry name" value="SusD-like_3"/>
    <property type="match status" value="1"/>
</dbReference>
<evidence type="ECO:0000256" key="5">
    <source>
        <dbReference type="ARBA" id="ARBA00023237"/>
    </source>
</evidence>
<keyword evidence="5" id="KW-0998">Cell outer membrane</keyword>
<dbReference type="Pfam" id="PF07980">
    <property type="entry name" value="SusD_RagB"/>
    <property type="match status" value="1"/>
</dbReference>
<dbReference type="InterPro" id="IPR011990">
    <property type="entry name" value="TPR-like_helical_dom_sf"/>
</dbReference>
<evidence type="ECO:0000313" key="9">
    <source>
        <dbReference type="Proteomes" id="UP000759529"/>
    </source>
</evidence>
<evidence type="ECO:0000256" key="2">
    <source>
        <dbReference type="ARBA" id="ARBA00006275"/>
    </source>
</evidence>
<dbReference type="InterPro" id="IPR012944">
    <property type="entry name" value="SusD_RagB_dom"/>
</dbReference>